<dbReference type="PANTHER" id="PTHR30469">
    <property type="entry name" value="MULTIDRUG RESISTANCE PROTEIN MDTA"/>
    <property type="match status" value="1"/>
</dbReference>
<dbReference type="RefSeq" id="WP_245754220.1">
    <property type="nucleotide sequence ID" value="NZ_FOTF01000011.1"/>
</dbReference>
<accession>A0A1I4G4K8</accession>
<keyword evidence="2" id="KW-0812">Transmembrane</keyword>
<dbReference type="EMBL" id="FOTF01000011">
    <property type="protein sequence ID" value="SFL25028.1"/>
    <property type="molecule type" value="Genomic_DNA"/>
</dbReference>
<evidence type="ECO:0000256" key="1">
    <source>
        <dbReference type="ARBA" id="ARBA00009477"/>
    </source>
</evidence>
<dbReference type="STRING" id="195913.SAMN04488004_111105"/>
<evidence type="ECO:0000256" key="2">
    <source>
        <dbReference type="SAM" id="Phobius"/>
    </source>
</evidence>
<dbReference type="NCBIfam" id="TIGR01730">
    <property type="entry name" value="RND_mfp"/>
    <property type="match status" value="1"/>
</dbReference>
<evidence type="ECO:0000259" key="3">
    <source>
        <dbReference type="Pfam" id="PF25917"/>
    </source>
</evidence>
<evidence type="ECO:0000313" key="5">
    <source>
        <dbReference type="Proteomes" id="UP000199550"/>
    </source>
</evidence>
<dbReference type="Gene3D" id="2.40.50.100">
    <property type="match status" value="1"/>
</dbReference>
<keyword evidence="5" id="KW-1185">Reference proteome</keyword>
<comment type="similarity">
    <text evidence="1">Belongs to the membrane fusion protein (MFP) (TC 8.A.1) family.</text>
</comment>
<dbReference type="GO" id="GO:1990281">
    <property type="term" value="C:efflux pump complex"/>
    <property type="evidence" value="ECO:0007669"/>
    <property type="project" value="TreeGrafter"/>
</dbReference>
<dbReference type="Gene3D" id="2.40.30.170">
    <property type="match status" value="1"/>
</dbReference>
<feature type="transmembrane region" description="Helical" evidence="2">
    <location>
        <begin position="35"/>
        <end position="57"/>
    </location>
</feature>
<dbReference type="AlphaFoldDB" id="A0A1I4G4K8"/>
<dbReference type="GO" id="GO:0015562">
    <property type="term" value="F:efflux transmembrane transporter activity"/>
    <property type="evidence" value="ECO:0007669"/>
    <property type="project" value="TreeGrafter"/>
</dbReference>
<dbReference type="Gene3D" id="1.10.287.470">
    <property type="entry name" value="Helix hairpin bin"/>
    <property type="match status" value="1"/>
</dbReference>
<dbReference type="Proteomes" id="UP000199550">
    <property type="component" value="Unassembled WGS sequence"/>
</dbReference>
<keyword evidence="2" id="KW-0472">Membrane</keyword>
<dbReference type="InterPro" id="IPR058625">
    <property type="entry name" value="MdtA-like_BSH"/>
</dbReference>
<sequence length="377" mass="38724">MNPAPTVTPATAVVPQQPPHQVPAVIKAAPAPRRWWRWISGFVVAVALSALAYITLWPAAPPLVAVEVAALAPVTRILAVNGRVAAVRPVDVRSVASGNLTELMVAEGDVVAAGQPLAQVDTAAQNTVLRQAVAGLDAALVAQTEATETYARAKALGTNVARAVLEADARAVQSADQEVARQTALLDQAQVALDNLTIRAPIAGSVLQLQVEAGQIVGPTLPLLTLADLGDIVVAADVDEAYATQIALQQTAHLQLAGESEVRDGHVSFVSDRVDVTTGGLAIKMTFDAPTKAPIGLTVVANIVVDQRDAALTVPRTALAGGDVYVVTDGKAARRALSVVDWPADRLIATSGLAVGDVVITDASGVTDGQSVTVATP</sequence>
<organism evidence="4 5">
    <name type="scientific">Loktanella salsilacus</name>
    <dbReference type="NCBI Taxonomy" id="195913"/>
    <lineage>
        <taxon>Bacteria</taxon>
        <taxon>Pseudomonadati</taxon>
        <taxon>Pseudomonadota</taxon>
        <taxon>Alphaproteobacteria</taxon>
        <taxon>Rhodobacterales</taxon>
        <taxon>Roseobacteraceae</taxon>
        <taxon>Loktanella</taxon>
    </lineage>
</organism>
<dbReference type="Gene3D" id="2.40.420.20">
    <property type="match status" value="1"/>
</dbReference>
<protein>
    <submittedName>
        <fullName evidence="4">Biotin-lipoyl like</fullName>
    </submittedName>
</protein>
<dbReference type="PANTHER" id="PTHR30469:SF15">
    <property type="entry name" value="HLYD FAMILY OF SECRETION PROTEINS"/>
    <property type="match status" value="1"/>
</dbReference>
<proteinExistence type="inferred from homology"/>
<dbReference type="InterPro" id="IPR006143">
    <property type="entry name" value="RND_pump_MFP"/>
</dbReference>
<feature type="domain" description="Multidrug resistance protein MdtA-like barrel-sandwich hybrid" evidence="3">
    <location>
        <begin position="89"/>
        <end position="217"/>
    </location>
</feature>
<dbReference type="Pfam" id="PF25917">
    <property type="entry name" value="BSH_RND"/>
    <property type="match status" value="1"/>
</dbReference>
<gene>
    <name evidence="4" type="ORF">SAMN04488004_111105</name>
</gene>
<reference evidence="4 5" key="1">
    <citation type="submission" date="2016-10" db="EMBL/GenBank/DDBJ databases">
        <authorList>
            <person name="de Groot N.N."/>
        </authorList>
    </citation>
    <scope>NUCLEOTIDE SEQUENCE [LARGE SCALE GENOMIC DNA]</scope>
    <source>
        <strain evidence="4 5">DSM 16199</strain>
    </source>
</reference>
<name>A0A1I4G4K8_9RHOB</name>
<dbReference type="SUPFAM" id="SSF111369">
    <property type="entry name" value="HlyD-like secretion proteins"/>
    <property type="match status" value="1"/>
</dbReference>
<keyword evidence="2" id="KW-1133">Transmembrane helix</keyword>
<evidence type="ECO:0000313" key="4">
    <source>
        <dbReference type="EMBL" id="SFL25028.1"/>
    </source>
</evidence>